<dbReference type="InterPro" id="IPR012827">
    <property type="entry name" value="Hemerythrin_metal-bd"/>
</dbReference>
<organism evidence="6 7">
    <name type="scientific">Candidatus Magnetaquiglobus chichijimensis</name>
    <dbReference type="NCBI Taxonomy" id="3141448"/>
    <lineage>
        <taxon>Bacteria</taxon>
        <taxon>Pseudomonadati</taxon>
        <taxon>Pseudomonadota</taxon>
        <taxon>Magnetococcia</taxon>
        <taxon>Magnetococcales</taxon>
        <taxon>Candidatus Magnetaquicoccaceae</taxon>
        <taxon>Candidatus Magnetaquiglobus</taxon>
    </lineage>
</organism>
<keyword evidence="7" id="KW-1185">Reference proteome</keyword>
<dbReference type="Pfam" id="PF01814">
    <property type="entry name" value="Hemerythrin"/>
    <property type="match status" value="1"/>
</dbReference>
<reference evidence="6 7" key="1">
    <citation type="submission" date="2024-09" db="EMBL/GenBank/DDBJ databases">
        <title>Draft genome sequence of Candidatus Magnetaquicoccaceae bacterium FCR-1.</title>
        <authorList>
            <person name="Shimoshige H."/>
            <person name="Shimamura S."/>
            <person name="Taoka A."/>
            <person name="Kobayashi H."/>
            <person name="Maekawa T."/>
        </authorList>
    </citation>
    <scope>NUCLEOTIDE SEQUENCE [LARGE SCALE GENOMIC DNA]</scope>
    <source>
        <strain evidence="6 7">FCR-1</strain>
    </source>
</reference>
<evidence type="ECO:0000256" key="3">
    <source>
        <dbReference type="ARBA" id="ARBA00022723"/>
    </source>
</evidence>
<dbReference type="RefSeq" id="WP_420906377.1">
    <property type="nucleotide sequence ID" value="NZ_BAAFGK010000005.1"/>
</dbReference>
<dbReference type="NCBIfam" id="TIGR02481">
    <property type="entry name" value="hemeryth_dom"/>
    <property type="match status" value="1"/>
</dbReference>
<dbReference type="InterPro" id="IPR050669">
    <property type="entry name" value="Hemerythrin"/>
</dbReference>
<dbReference type="CDD" id="cd12107">
    <property type="entry name" value="Hemerythrin"/>
    <property type="match status" value="1"/>
</dbReference>
<dbReference type="SUPFAM" id="SSF47188">
    <property type="entry name" value="Hemerythrin-like"/>
    <property type="match status" value="1"/>
</dbReference>
<evidence type="ECO:0000259" key="5">
    <source>
        <dbReference type="Pfam" id="PF01814"/>
    </source>
</evidence>
<feature type="domain" description="Hemerythrin-like" evidence="5">
    <location>
        <begin position="24"/>
        <end position="139"/>
    </location>
</feature>
<dbReference type="EMBL" id="BAAFGK010000005">
    <property type="protein sequence ID" value="GAB0058656.1"/>
    <property type="molecule type" value="Genomic_DNA"/>
</dbReference>
<dbReference type="InterPro" id="IPR012312">
    <property type="entry name" value="Hemerythrin-like"/>
</dbReference>
<dbReference type="InterPro" id="IPR035938">
    <property type="entry name" value="Hemerythrin-like_sf"/>
</dbReference>
<keyword evidence="4" id="KW-0408">Iron</keyword>
<evidence type="ECO:0000256" key="2">
    <source>
        <dbReference type="ARBA" id="ARBA00022621"/>
    </source>
</evidence>
<sequence>MKSEFHSKLLASMADVGEPRFNLAHEKLFNIVVDADEILGAAVTGERSPTPQEWESLSTVCDELIVYAKAHFADEEETLIHRNYPNAAQHRTIHNQLIEQLNEFQRKVTEGNDKDLKELRRWMLEWLLNHVNREDHAFAQFFATVE</sequence>
<dbReference type="Gene3D" id="1.20.120.50">
    <property type="entry name" value="Hemerythrin-like"/>
    <property type="match status" value="1"/>
</dbReference>
<evidence type="ECO:0000256" key="4">
    <source>
        <dbReference type="ARBA" id="ARBA00023004"/>
    </source>
</evidence>
<dbReference type="PANTHER" id="PTHR37164">
    <property type="entry name" value="BACTERIOHEMERYTHRIN"/>
    <property type="match status" value="1"/>
</dbReference>
<comment type="caution">
    <text evidence="6">The sequence shown here is derived from an EMBL/GenBank/DDBJ whole genome shotgun (WGS) entry which is preliminary data.</text>
</comment>
<protein>
    <submittedName>
        <fullName evidence="6">Bacteriohemerythrin</fullName>
    </submittedName>
</protein>
<evidence type="ECO:0000313" key="7">
    <source>
        <dbReference type="Proteomes" id="UP001628193"/>
    </source>
</evidence>
<comment type="similarity">
    <text evidence="1">Belongs to the hemerythrin family.</text>
</comment>
<accession>A0ABQ0CCP1</accession>
<dbReference type="PROSITE" id="PS00550">
    <property type="entry name" value="HEMERYTHRINS"/>
    <property type="match status" value="1"/>
</dbReference>
<evidence type="ECO:0000313" key="6">
    <source>
        <dbReference type="EMBL" id="GAB0058656.1"/>
    </source>
</evidence>
<dbReference type="PANTHER" id="PTHR37164:SF1">
    <property type="entry name" value="BACTERIOHEMERYTHRIN"/>
    <property type="match status" value="1"/>
</dbReference>
<keyword evidence="3" id="KW-0479">Metal-binding</keyword>
<evidence type="ECO:0000256" key="1">
    <source>
        <dbReference type="ARBA" id="ARBA00010587"/>
    </source>
</evidence>
<keyword evidence="2" id="KW-0561">Oxygen transport</keyword>
<gene>
    <name evidence="6" type="ORF">SIID45300_03009</name>
</gene>
<keyword evidence="2" id="KW-0813">Transport</keyword>
<dbReference type="Proteomes" id="UP001628193">
    <property type="component" value="Unassembled WGS sequence"/>
</dbReference>
<dbReference type="InterPro" id="IPR016131">
    <property type="entry name" value="Haemerythrin_Fe_BS"/>
</dbReference>
<proteinExistence type="inferred from homology"/>
<name>A0ABQ0CCP1_9PROT</name>